<dbReference type="Proteomes" id="UP000547879">
    <property type="component" value="Unassembled WGS sequence"/>
</dbReference>
<dbReference type="EMBL" id="JACHEG010000001">
    <property type="protein sequence ID" value="MBB6160533.1"/>
    <property type="molecule type" value="Genomic_DNA"/>
</dbReference>
<dbReference type="AlphaFoldDB" id="A0A7W9Y3L8"/>
<evidence type="ECO:0000259" key="1">
    <source>
        <dbReference type="SMART" id="SM00382"/>
    </source>
</evidence>
<organism evidence="2 3">
    <name type="scientific">Rhizobium wenxiniae</name>
    <dbReference type="NCBI Taxonomy" id="1737357"/>
    <lineage>
        <taxon>Bacteria</taxon>
        <taxon>Pseudomonadati</taxon>
        <taxon>Pseudomonadota</taxon>
        <taxon>Alphaproteobacteria</taxon>
        <taxon>Hyphomicrobiales</taxon>
        <taxon>Rhizobiaceae</taxon>
        <taxon>Rhizobium/Agrobacterium group</taxon>
        <taxon>Rhizobium</taxon>
    </lineage>
</organism>
<sequence length="379" mass="41402">MEAHANDSPGWGGKFNFEKLGKRRAAIEPQASGPQSEIKSRFSLIWAHDIGDEDNHKEWIIRDIFGAGEFSYIVGQPGAGKSMCATDMACHLAAGWDWHGFKVKKPSFVLYIAAERAKLTRRRIKAWRKKHCFSDDLPVLVVSGYMNLTDGLEDAKEIISVIEQAEGECGLECGLIVIDTLTRVFGGGDQNASKDMTRLIDAVSLIQETVPRAHVSVIHHTTHAGTRAKGAIDLDGAVDVSFMVGPKGGAVVLENTGANDGKEGDLMAYEFESVTLGKDDEGEWTTAPVLVPVSLPDTNGKGLPPLSKSHKDILEIARELMGDKEEPVPGQLVREAYYTKYPNKDRETLKRGYSRAIKSLKDRGLVDASDGFVSIIEGH</sequence>
<dbReference type="RefSeq" id="WP_183989277.1">
    <property type="nucleotide sequence ID" value="NZ_BMHW01000001.1"/>
</dbReference>
<reference evidence="2 3" key="1">
    <citation type="submission" date="2020-08" db="EMBL/GenBank/DDBJ databases">
        <title>Genomic Encyclopedia of Type Strains, Phase IV (KMG-IV): sequencing the most valuable type-strain genomes for metagenomic binning, comparative biology and taxonomic classification.</title>
        <authorList>
            <person name="Goeker M."/>
        </authorList>
    </citation>
    <scope>NUCLEOTIDE SEQUENCE [LARGE SCALE GENOMIC DNA]</scope>
    <source>
        <strain evidence="2 3">DSM 100734</strain>
    </source>
</reference>
<name>A0A7W9Y3L8_9HYPH</name>
<feature type="domain" description="AAA+ ATPase" evidence="1">
    <location>
        <begin position="67"/>
        <end position="248"/>
    </location>
</feature>
<gene>
    <name evidence="2" type="ORF">HNQ72_000330</name>
</gene>
<dbReference type="InterPro" id="IPR003593">
    <property type="entry name" value="AAA+_ATPase"/>
</dbReference>
<dbReference type="Gene3D" id="3.40.50.300">
    <property type="entry name" value="P-loop containing nucleotide triphosphate hydrolases"/>
    <property type="match status" value="1"/>
</dbReference>
<accession>A0A7W9Y3L8</accession>
<evidence type="ECO:0000313" key="3">
    <source>
        <dbReference type="Proteomes" id="UP000547879"/>
    </source>
</evidence>
<evidence type="ECO:0000313" key="2">
    <source>
        <dbReference type="EMBL" id="MBB6160533.1"/>
    </source>
</evidence>
<dbReference type="Pfam" id="PF13481">
    <property type="entry name" value="AAA_25"/>
    <property type="match status" value="1"/>
</dbReference>
<dbReference type="InterPro" id="IPR027417">
    <property type="entry name" value="P-loop_NTPase"/>
</dbReference>
<protein>
    <recommendedName>
        <fullName evidence="1">AAA+ ATPase domain-containing protein</fullName>
    </recommendedName>
</protein>
<keyword evidence="3" id="KW-1185">Reference proteome</keyword>
<dbReference type="SMART" id="SM00382">
    <property type="entry name" value="AAA"/>
    <property type="match status" value="1"/>
</dbReference>
<proteinExistence type="predicted"/>
<dbReference type="SUPFAM" id="SSF52540">
    <property type="entry name" value="P-loop containing nucleoside triphosphate hydrolases"/>
    <property type="match status" value="1"/>
</dbReference>
<comment type="caution">
    <text evidence="2">The sequence shown here is derived from an EMBL/GenBank/DDBJ whole genome shotgun (WGS) entry which is preliminary data.</text>
</comment>